<dbReference type="EMBL" id="BAABDQ010000001">
    <property type="protein sequence ID" value="GAA3527956.1"/>
    <property type="molecule type" value="Genomic_DNA"/>
</dbReference>
<name>A0ABP6V328_9ACTN</name>
<dbReference type="Proteomes" id="UP001500630">
    <property type="component" value="Unassembled WGS sequence"/>
</dbReference>
<reference evidence="2" key="1">
    <citation type="journal article" date="2019" name="Int. J. Syst. Evol. Microbiol.">
        <title>The Global Catalogue of Microorganisms (GCM) 10K type strain sequencing project: providing services to taxonomists for standard genome sequencing and annotation.</title>
        <authorList>
            <consortium name="The Broad Institute Genomics Platform"/>
            <consortium name="The Broad Institute Genome Sequencing Center for Infectious Disease"/>
            <person name="Wu L."/>
            <person name="Ma J."/>
        </authorList>
    </citation>
    <scope>NUCLEOTIDE SEQUENCE [LARGE SCALE GENOMIC DNA]</scope>
    <source>
        <strain evidence="2">JCM 17326</strain>
    </source>
</reference>
<proteinExistence type="predicted"/>
<evidence type="ECO:0000313" key="2">
    <source>
        <dbReference type="Proteomes" id="UP001500630"/>
    </source>
</evidence>
<accession>A0ABP6V328</accession>
<sequence>MKASIRSTKGLVAKPFTVTNTCRTESSIVIGELRGNEAGEAIRLTVDNRCSPQKQEKGDMIAHAALNRTISGRSAEYR</sequence>
<comment type="caution">
    <text evidence="1">The sequence shown here is derived from an EMBL/GenBank/DDBJ whole genome shotgun (WGS) entry which is preliminary data.</text>
</comment>
<protein>
    <submittedName>
        <fullName evidence="1">Uncharacterized protein</fullName>
    </submittedName>
</protein>
<keyword evidence="2" id="KW-1185">Reference proteome</keyword>
<evidence type="ECO:0000313" key="1">
    <source>
        <dbReference type="EMBL" id="GAA3527956.1"/>
    </source>
</evidence>
<organism evidence="1 2">
    <name type="scientific">Nonomuraea rosea</name>
    <dbReference type="NCBI Taxonomy" id="638574"/>
    <lineage>
        <taxon>Bacteria</taxon>
        <taxon>Bacillati</taxon>
        <taxon>Actinomycetota</taxon>
        <taxon>Actinomycetes</taxon>
        <taxon>Streptosporangiales</taxon>
        <taxon>Streptosporangiaceae</taxon>
        <taxon>Nonomuraea</taxon>
    </lineage>
</organism>
<gene>
    <name evidence="1" type="ORF">GCM10022419_003430</name>
</gene>